<sequence>MKFQAFVLFLALVGPSTLSALQIFKEGSTETPQTAKNPEEQQPSLEDYSYLLAEKKQQNDLKKLQALQKEKELLKLYQQQSEEKSFPTGDLTSGPGFDENTDLAKKYQKQKLLQKLASLEDSSKFLNSEGQENSDLKAFLNKKFSSKQSTSDESQFSKLQQIKKFQGQQSFSSEGTEGQDNSFLQKWAKGLSQFSKGPSNKMQSQVGDAFKYYKVISTYKVPGASHHGIHHGNHFLSKQGFDFTKKSSPFQIADSNPVPYGFQKAAAFPPVVKVVKIVKNQPQQSFLGQSGFGAVPQFNPFYQQGGSPQIVSKVKVFKPVHYTNSFGLKPFPSYPSGSFAKPVEVTVKKIIKPFSLY</sequence>
<protein>
    <submittedName>
        <fullName evidence="3">Uncharacterized protein</fullName>
    </submittedName>
</protein>
<keyword evidence="4" id="KW-1185">Reference proteome</keyword>
<dbReference type="Proteomes" id="UP000594454">
    <property type="component" value="Chromosome 3"/>
</dbReference>
<dbReference type="InParanoid" id="A0A7R8YW64"/>
<evidence type="ECO:0000313" key="3">
    <source>
        <dbReference type="EMBL" id="CAD7086491.1"/>
    </source>
</evidence>
<reference evidence="3 4" key="1">
    <citation type="submission" date="2020-11" db="EMBL/GenBank/DDBJ databases">
        <authorList>
            <person name="Wallbank WR R."/>
            <person name="Pardo Diaz C."/>
            <person name="Kozak K."/>
            <person name="Martin S."/>
            <person name="Jiggins C."/>
            <person name="Moest M."/>
            <person name="Warren A I."/>
            <person name="Generalovic N T."/>
            <person name="Byers J.R.P. K."/>
            <person name="Montejo-Kovacevich G."/>
            <person name="Yen C E."/>
        </authorList>
    </citation>
    <scope>NUCLEOTIDE SEQUENCE [LARGE SCALE GENOMIC DNA]</scope>
</reference>
<dbReference type="AlphaFoldDB" id="A0A7R8YW64"/>
<proteinExistence type="predicted"/>
<feature type="region of interest" description="Disordered" evidence="1">
    <location>
        <begin position="78"/>
        <end position="100"/>
    </location>
</feature>
<name>A0A7R8YW64_HERIL</name>
<accession>A0A7R8YW64</accession>
<evidence type="ECO:0000256" key="1">
    <source>
        <dbReference type="SAM" id="MobiDB-lite"/>
    </source>
</evidence>
<keyword evidence="2" id="KW-0732">Signal</keyword>
<evidence type="ECO:0000313" key="4">
    <source>
        <dbReference type="Proteomes" id="UP000594454"/>
    </source>
</evidence>
<feature type="chain" id="PRO_5030825076" evidence="2">
    <location>
        <begin position="21"/>
        <end position="357"/>
    </location>
</feature>
<evidence type="ECO:0000256" key="2">
    <source>
        <dbReference type="SAM" id="SignalP"/>
    </source>
</evidence>
<gene>
    <name evidence="3" type="ORF">HERILL_LOCUS9263</name>
</gene>
<dbReference type="EMBL" id="LR899011">
    <property type="protein sequence ID" value="CAD7086491.1"/>
    <property type="molecule type" value="Genomic_DNA"/>
</dbReference>
<organism evidence="3 4">
    <name type="scientific">Hermetia illucens</name>
    <name type="common">Black soldier fly</name>
    <dbReference type="NCBI Taxonomy" id="343691"/>
    <lineage>
        <taxon>Eukaryota</taxon>
        <taxon>Metazoa</taxon>
        <taxon>Ecdysozoa</taxon>
        <taxon>Arthropoda</taxon>
        <taxon>Hexapoda</taxon>
        <taxon>Insecta</taxon>
        <taxon>Pterygota</taxon>
        <taxon>Neoptera</taxon>
        <taxon>Endopterygota</taxon>
        <taxon>Diptera</taxon>
        <taxon>Brachycera</taxon>
        <taxon>Stratiomyomorpha</taxon>
        <taxon>Stratiomyidae</taxon>
        <taxon>Hermetiinae</taxon>
        <taxon>Hermetia</taxon>
    </lineage>
</organism>
<feature type="signal peptide" evidence="2">
    <location>
        <begin position="1"/>
        <end position="20"/>
    </location>
</feature>